<dbReference type="Proteomes" id="UP000030765">
    <property type="component" value="Unassembled WGS sequence"/>
</dbReference>
<evidence type="ECO:0000313" key="3">
    <source>
        <dbReference type="EnsemblMetazoa" id="ASIC021419-PA"/>
    </source>
</evidence>
<dbReference type="EMBL" id="ATLV01026471">
    <property type="status" value="NOT_ANNOTATED_CDS"/>
    <property type="molecule type" value="Genomic_DNA"/>
</dbReference>
<dbReference type="VEuPathDB" id="VectorBase:ASIC021419"/>
<accession>A0A084WSD1</accession>
<feature type="region of interest" description="Disordered" evidence="1">
    <location>
        <begin position="1"/>
        <end position="24"/>
    </location>
</feature>
<evidence type="ECO:0000313" key="2">
    <source>
        <dbReference type="EMBL" id="KFB53125.1"/>
    </source>
</evidence>
<protein>
    <submittedName>
        <fullName evidence="2 3">Monocarboxylate transporter 3</fullName>
    </submittedName>
</protein>
<dbReference type="EnsemblMetazoa" id="ASIC021419-RA">
    <property type="protein sequence ID" value="ASIC021419-PA"/>
    <property type="gene ID" value="ASIC021419"/>
</dbReference>
<sequence length="102" mass="11191">MPSSLRHPVHGNKDRNRDTPFPARVQAHEREVLAEGDSKLQGGHQELISIGPKSEFLDGQTRATEASDLFRSFVTKIDKKDKFALGCASISKPAGMDTAKVM</sequence>
<proteinExistence type="predicted"/>
<organism evidence="2">
    <name type="scientific">Anopheles sinensis</name>
    <name type="common">Mosquito</name>
    <dbReference type="NCBI Taxonomy" id="74873"/>
    <lineage>
        <taxon>Eukaryota</taxon>
        <taxon>Metazoa</taxon>
        <taxon>Ecdysozoa</taxon>
        <taxon>Arthropoda</taxon>
        <taxon>Hexapoda</taxon>
        <taxon>Insecta</taxon>
        <taxon>Pterygota</taxon>
        <taxon>Neoptera</taxon>
        <taxon>Endopterygota</taxon>
        <taxon>Diptera</taxon>
        <taxon>Nematocera</taxon>
        <taxon>Culicoidea</taxon>
        <taxon>Culicidae</taxon>
        <taxon>Anophelinae</taxon>
        <taxon>Anopheles</taxon>
    </lineage>
</organism>
<dbReference type="EMBL" id="KE525414">
    <property type="protein sequence ID" value="KFB53125.1"/>
    <property type="molecule type" value="Genomic_DNA"/>
</dbReference>
<name>A0A084WSD1_ANOSI</name>
<reference evidence="3" key="2">
    <citation type="submission" date="2020-05" db="UniProtKB">
        <authorList>
            <consortium name="EnsemblMetazoa"/>
        </authorList>
    </citation>
    <scope>IDENTIFICATION</scope>
</reference>
<keyword evidence="4" id="KW-1185">Reference proteome</keyword>
<gene>
    <name evidence="2" type="ORF">ZHAS_00021419</name>
</gene>
<evidence type="ECO:0000313" key="4">
    <source>
        <dbReference type="Proteomes" id="UP000030765"/>
    </source>
</evidence>
<dbReference type="AlphaFoldDB" id="A0A084WSD1"/>
<evidence type="ECO:0000256" key="1">
    <source>
        <dbReference type="SAM" id="MobiDB-lite"/>
    </source>
</evidence>
<reference evidence="2 4" key="1">
    <citation type="journal article" date="2014" name="BMC Genomics">
        <title>Genome sequence of Anopheles sinensis provides insight into genetics basis of mosquito competence for malaria parasites.</title>
        <authorList>
            <person name="Zhou D."/>
            <person name="Zhang D."/>
            <person name="Ding G."/>
            <person name="Shi L."/>
            <person name="Hou Q."/>
            <person name="Ye Y."/>
            <person name="Xu Y."/>
            <person name="Zhou H."/>
            <person name="Xiong C."/>
            <person name="Li S."/>
            <person name="Yu J."/>
            <person name="Hong S."/>
            <person name="Yu X."/>
            <person name="Zou P."/>
            <person name="Chen C."/>
            <person name="Chang X."/>
            <person name="Wang W."/>
            <person name="Lv Y."/>
            <person name="Sun Y."/>
            <person name="Ma L."/>
            <person name="Shen B."/>
            <person name="Zhu C."/>
        </authorList>
    </citation>
    <scope>NUCLEOTIDE SEQUENCE [LARGE SCALE GENOMIC DNA]</scope>
</reference>